<dbReference type="OrthoDB" id="1707026at2759"/>
<gene>
    <name evidence="2" type="ORF">H5410_006614</name>
</gene>
<evidence type="ECO:0000313" key="3">
    <source>
        <dbReference type="Proteomes" id="UP000824120"/>
    </source>
</evidence>
<keyword evidence="3" id="KW-1185">Reference proteome</keyword>
<name>A0A9J6AAR4_SOLCO</name>
<dbReference type="InterPro" id="IPR003440">
    <property type="entry name" value="Glyco_trans_48_dom"/>
</dbReference>
<dbReference type="GO" id="GO:0005886">
    <property type="term" value="C:plasma membrane"/>
    <property type="evidence" value="ECO:0007669"/>
    <property type="project" value="TreeGrafter"/>
</dbReference>
<dbReference type="AlphaFoldDB" id="A0A9J6AAR4"/>
<dbReference type="Proteomes" id="UP000824120">
    <property type="component" value="Chromosome 2"/>
</dbReference>
<accession>A0A9J6AAR4</accession>
<organism evidence="2 3">
    <name type="scientific">Solanum commersonii</name>
    <name type="common">Commerson's wild potato</name>
    <name type="synonym">Commerson's nightshade</name>
    <dbReference type="NCBI Taxonomy" id="4109"/>
    <lineage>
        <taxon>Eukaryota</taxon>
        <taxon>Viridiplantae</taxon>
        <taxon>Streptophyta</taxon>
        <taxon>Embryophyta</taxon>
        <taxon>Tracheophyta</taxon>
        <taxon>Spermatophyta</taxon>
        <taxon>Magnoliopsida</taxon>
        <taxon>eudicotyledons</taxon>
        <taxon>Gunneridae</taxon>
        <taxon>Pentapetalae</taxon>
        <taxon>asterids</taxon>
        <taxon>lamiids</taxon>
        <taxon>Solanales</taxon>
        <taxon>Solanaceae</taxon>
        <taxon>Solanoideae</taxon>
        <taxon>Solaneae</taxon>
        <taxon>Solanum</taxon>
    </lineage>
</organism>
<dbReference type="GO" id="GO:0000148">
    <property type="term" value="C:1,3-beta-D-glucan synthase complex"/>
    <property type="evidence" value="ECO:0007669"/>
    <property type="project" value="InterPro"/>
</dbReference>
<dbReference type="Pfam" id="PF02364">
    <property type="entry name" value="Glucan_synthase"/>
    <property type="match status" value="1"/>
</dbReference>
<comment type="caution">
    <text evidence="2">The sequence shown here is derived from an EMBL/GenBank/DDBJ whole genome shotgun (WGS) entry which is preliminary data.</text>
</comment>
<sequence length="229" mass="26302">MSRRKEQNVKLEVLREINQEREDCIFAERESCFPLHPYRYSTPLSGIHLVLIRGMMYCRKLFLDMVEDEGSIPRKASRSTKYWRGKAKNQNHSIIFRRGEALQTIDMNQDNYLEEALKMRNILQEFLKDSVRRPPTILGMREHIFTGRSASKNLFLLLLDLCPVKKSALAPLARGFWLIQSVSRKDATSTSKSTMEKMHKKRGGQVGGGSIGNLIVESEKKKATGVDIE</sequence>
<feature type="domain" description="Glycosyl transferase 48" evidence="1">
    <location>
        <begin position="84"/>
        <end position="149"/>
    </location>
</feature>
<protein>
    <recommendedName>
        <fullName evidence="1">Glycosyl transferase 48 domain-containing protein</fullName>
    </recommendedName>
</protein>
<dbReference type="EMBL" id="JACXVP010000002">
    <property type="protein sequence ID" value="KAG5621396.1"/>
    <property type="molecule type" value="Genomic_DNA"/>
</dbReference>
<dbReference type="GO" id="GO:0006075">
    <property type="term" value="P:(1-&gt;3)-beta-D-glucan biosynthetic process"/>
    <property type="evidence" value="ECO:0007669"/>
    <property type="project" value="InterPro"/>
</dbReference>
<dbReference type="GO" id="GO:0003843">
    <property type="term" value="F:1,3-beta-D-glucan synthase activity"/>
    <property type="evidence" value="ECO:0007669"/>
    <property type="project" value="InterPro"/>
</dbReference>
<dbReference type="PANTHER" id="PTHR12741">
    <property type="entry name" value="LYST-INTERACTING PROTEIN LIP5 DOPAMINE RESPONSIVE PROTEIN DRG-1"/>
    <property type="match status" value="1"/>
</dbReference>
<reference evidence="2 3" key="1">
    <citation type="submission" date="2020-09" db="EMBL/GenBank/DDBJ databases">
        <title>De no assembly of potato wild relative species, Solanum commersonii.</title>
        <authorList>
            <person name="Cho K."/>
        </authorList>
    </citation>
    <scope>NUCLEOTIDE SEQUENCE [LARGE SCALE GENOMIC DNA]</scope>
    <source>
        <strain evidence="2">LZ3.2</strain>
        <tissue evidence="2">Leaf</tissue>
    </source>
</reference>
<evidence type="ECO:0000259" key="1">
    <source>
        <dbReference type="Pfam" id="PF02364"/>
    </source>
</evidence>
<dbReference type="PANTHER" id="PTHR12741:SF22">
    <property type="entry name" value="CALLOSE SYNTHASE 8-RELATED"/>
    <property type="match status" value="1"/>
</dbReference>
<evidence type="ECO:0000313" key="2">
    <source>
        <dbReference type="EMBL" id="KAG5621396.1"/>
    </source>
</evidence>
<proteinExistence type="predicted"/>